<sequence length="351" mass="38671">MQTLPTEIVDLVLDFVGPLPHARVVCRQWRDLIVAQERRQPGRRLSAAAYMGLLGECNAQTAIEWARSSGCHWHAAACAGAAKGGHLGLLMWLRRNGCSWNVLTYGWALTKGHQEIVAWLDDTECPKGTTDLWKPAILGSHDEILDWLLCMGGEPCPRGSCRFAARIGRLDLLQRIKSYGVGCLFTGCCAKVAGKKGHMHILEWLCDHGQNDLGDTIHGAACGGKLDIIQWAVARGHAPSVTTMGYAAGGGHRHVIEWLRDRGAAWYGATTGYAAHYGHFDLLKWLYAQGCPLSTKTFLIAARGAPLPILEWLRDQHCPLHMDECLRNARTPETKRFLASCAHLDVGPVQW</sequence>
<dbReference type="Gene3D" id="1.25.40.20">
    <property type="entry name" value="Ankyrin repeat-containing domain"/>
    <property type="match status" value="1"/>
</dbReference>
<dbReference type="PANTHER" id="PTHR46586">
    <property type="entry name" value="ANKYRIN REPEAT-CONTAINING PROTEIN"/>
    <property type="match status" value="1"/>
</dbReference>
<dbReference type="InterPro" id="IPR036770">
    <property type="entry name" value="Ankyrin_rpt-contain_sf"/>
</dbReference>
<dbReference type="EMBL" id="KP136319">
    <property type="protein sequence ID" value="AJF97459.1"/>
    <property type="molecule type" value="Genomic_DNA"/>
</dbReference>
<dbReference type="InterPro" id="IPR052050">
    <property type="entry name" value="SecEffector_AnkRepeat"/>
</dbReference>
<evidence type="ECO:0000313" key="2">
    <source>
        <dbReference type="Proteomes" id="UP000202511"/>
    </source>
</evidence>
<dbReference type="SUPFAM" id="SSF48403">
    <property type="entry name" value="Ankyrin repeat"/>
    <property type="match status" value="1"/>
</dbReference>
<dbReference type="PANTHER" id="PTHR46586:SF3">
    <property type="entry name" value="ANKYRIN REPEAT-CONTAINING PROTEIN"/>
    <property type="match status" value="1"/>
</dbReference>
<accession>A0A0B5J1Q2</accession>
<reference evidence="1 2" key="1">
    <citation type="journal article" date="2015" name="Parasitol. Res.">
        <title>Viruses in close associations with free-living amoebae.</title>
        <authorList>
            <person name="Scheid P."/>
        </authorList>
    </citation>
    <scope>NUCLEOTIDE SEQUENCE [LARGE SCALE GENOMIC DNA]</scope>
    <source>
        <strain evidence="1">KlaHel</strain>
    </source>
</reference>
<protein>
    <submittedName>
        <fullName evidence="1">Ankyrin repeat protein</fullName>
    </submittedName>
</protein>
<proteinExistence type="predicted"/>
<dbReference type="KEGG" id="vg:23462376"/>
<evidence type="ECO:0000313" key="1">
    <source>
        <dbReference type="EMBL" id="AJF97459.1"/>
    </source>
</evidence>
<dbReference type="Proteomes" id="UP000202511">
    <property type="component" value="Segment"/>
</dbReference>
<organism evidence="1 2">
    <name type="scientific">Pandoravirus inopinatum</name>
    <dbReference type="NCBI Taxonomy" id="1605721"/>
    <lineage>
        <taxon>Viruses</taxon>
        <taxon>Pandoravirus</taxon>
    </lineage>
</organism>
<dbReference type="GeneID" id="23462376"/>
<name>A0A0B5J1Q2_9VIRU</name>
<dbReference type="RefSeq" id="YP_009119694.1">
    <property type="nucleotide sequence ID" value="NC_026440.1"/>
</dbReference>